<keyword evidence="3" id="KW-1185">Reference proteome</keyword>
<name>A0A367LK86_9HYPO</name>
<accession>A0A367LK86</accession>
<proteinExistence type="predicted"/>
<feature type="compositionally biased region" description="Basic and acidic residues" evidence="1">
    <location>
        <begin position="19"/>
        <end position="35"/>
    </location>
</feature>
<reference evidence="2 3" key="1">
    <citation type="journal article" date="2015" name="BMC Genomics">
        <title>Insights from the genome of Ophiocordyceps polyrhachis-furcata to pathogenicity and host specificity in insect fungi.</title>
        <authorList>
            <person name="Wichadakul D."/>
            <person name="Kobmoo N."/>
            <person name="Ingsriswang S."/>
            <person name="Tangphatsornruang S."/>
            <person name="Chantasingh D."/>
            <person name="Luangsa-ard J.J."/>
            <person name="Eurwilaichitr L."/>
        </authorList>
    </citation>
    <scope>NUCLEOTIDE SEQUENCE [LARGE SCALE GENOMIC DNA]</scope>
    <source>
        <strain evidence="2 3">BCC 54312</strain>
    </source>
</reference>
<feature type="compositionally biased region" description="Basic and acidic residues" evidence="1">
    <location>
        <begin position="55"/>
        <end position="64"/>
    </location>
</feature>
<gene>
    <name evidence="2" type="ORF">L249_6495</name>
</gene>
<feature type="non-terminal residue" evidence="2">
    <location>
        <position position="1"/>
    </location>
</feature>
<evidence type="ECO:0000313" key="3">
    <source>
        <dbReference type="Proteomes" id="UP000253664"/>
    </source>
</evidence>
<organism evidence="2 3">
    <name type="scientific">Ophiocordyceps polyrhachis-furcata BCC 54312</name>
    <dbReference type="NCBI Taxonomy" id="1330021"/>
    <lineage>
        <taxon>Eukaryota</taxon>
        <taxon>Fungi</taxon>
        <taxon>Dikarya</taxon>
        <taxon>Ascomycota</taxon>
        <taxon>Pezizomycotina</taxon>
        <taxon>Sordariomycetes</taxon>
        <taxon>Hypocreomycetidae</taxon>
        <taxon>Hypocreales</taxon>
        <taxon>Ophiocordycipitaceae</taxon>
        <taxon>Ophiocordyceps</taxon>
    </lineage>
</organism>
<evidence type="ECO:0000313" key="2">
    <source>
        <dbReference type="EMBL" id="RCI14810.1"/>
    </source>
</evidence>
<feature type="region of interest" description="Disordered" evidence="1">
    <location>
        <begin position="15"/>
        <end position="67"/>
    </location>
</feature>
<dbReference type="AlphaFoldDB" id="A0A367LK86"/>
<evidence type="ECO:0000256" key="1">
    <source>
        <dbReference type="SAM" id="MobiDB-lite"/>
    </source>
</evidence>
<dbReference type="EMBL" id="LKCN02000003">
    <property type="protein sequence ID" value="RCI14810.1"/>
    <property type="molecule type" value="Genomic_DNA"/>
</dbReference>
<feature type="region of interest" description="Disordered" evidence="1">
    <location>
        <begin position="104"/>
        <end position="126"/>
    </location>
</feature>
<protein>
    <submittedName>
        <fullName evidence="2">Uncharacterized protein</fullName>
    </submittedName>
</protein>
<dbReference type="Proteomes" id="UP000253664">
    <property type="component" value="Unassembled WGS sequence"/>
</dbReference>
<comment type="caution">
    <text evidence="2">The sequence shown here is derived from an EMBL/GenBank/DDBJ whole genome shotgun (WGS) entry which is preliminary data.</text>
</comment>
<sequence>SCWGVDRVLPCKLSPSEKALCDPKPQRETGREGGSQHEPISIDTVLGLSSSDASADFHNETDSKKQKKNLVLDAVLPTDGQAQAKNYAQSDIKSIVSKTKLPLIQRTRPLADPSSGAEEKPIKPRR</sequence>
<feature type="non-terminal residue" evidence="2">
    <location>
        <position position="126"/>
    </location>
</feature>
<feature type="compositionally biased region" description="Basic and acidic residues" evidence="1">
    <location>
        <begin position="117"/>
        <end position="126"/>
    </location>
</feature>